<keyword evidence="5" id="KW-0500">Molybdenum</keyword>
<evidence type="ECO:0000256" key="8">
    <source>
        <dbReference type="ARBA" id="ARBA00023004"/>
    </source>
</evidence>
<evidence type="ECO:0000256" key="4">
    <source>
        <dbReference type="ARBA" id="ARBA00022485"/>
    </source>
</evidence>
<protein>
    <submittedName>
        <fullName evidence="13">Nitrate reductase</fullName>
    </submittedName>
</protein>
<dbReference type="PROSITE" id="PS51669">
    <property type="entry name" value="4FE4S_MOW_BIS_MGD"/>
    <property type="match status" value="1"/>
</dbReference>
<proteinExistence type="inferred from homology"/>
<dbReference type="Pfam" id="PF04324">
    <property type="entry name" value="Fer2_BFD"/>
    <property type="match status" value="1"/>
</dbReference>
<dbReference type="Gene3D" id="2.40.40.20">
    <property type="match status" value="1"/>
</dbReference>
<dbReference type="InterPro" id="IPR007419">
    <property type="entry name" value="BFD-like_2Fe2S-bd_dom"/>
</dbReference>
<dbReference type="GO" id="GO:0045333">
    <property type="term" value="P:cellular respiration"/>
    <property type="evidence" value="ECO:0007669"/>
    <property type="project" value="UniProtKB-ARBA"/>
</dbReference>
<evidence type="ECO:0000256" key="3">
    <source>
        <dbReference type="ARBA" id="ARBA00008747"/>
    </source>
</evidence>
<accession>A0A4D8PGH0</accession>
<comment type="cofactor">
    <cofactor evidence="2">
        <name>[4Fe-4S] cluster</name>
        <dbReference type="ChEBI" id="CHEBI:49883"/>
    </cofactor>
</comment>
<dbReference type="InterPro" id="IPR041957">
    <property type="entry name" value="CT_Nitrate-R-NapA-like"/>
</dbReference>
<dbReference type="SUPFAM" id="SSF50692">
    <property type="entry name" value="ADC-like"/>
    <property type="match status" value="1"/>
</dbReference>
<dbReference type="AlphaFoldDB" id="A0A4D8PGH0"/>
<evidence type="ECO:0000313" key="14">
    <source>
        <dbReference type="Proteomes" id="UP000298595"/>
    </source>
</evidence>
<dbReference type="Pfam" id="PF04879">
    <property type="entry name" value="Molybdop_Fe4S4"/>
    <property type="match status" value="1"/>
</dbReference>
<evidence type="ECO:0000256" key="10">
    <source>
        <dbReference type="ARBA" id="ARBA00023063"/>
    </source>
</evidence>
<keyword evidence="13" id="KW-0614">Plasmid</keyword>
<organism evidence="13 14">
    <name type="scientific">Azospirillum argentinense</name>
    <dbReference type="NCBI Taxonomy" id="2970906"/>
    <lineage>
        <taxon>Bacteria</taxon>
        <taxon>Pseudomonadati</taxon>
        <taxon>Pseudomonadota</taxon>
        <taxon>Alphaproteobacteria</taxon>
        <taxon>Rhodospirillales</taxon>
        <taxon>Azospirillaceae</taxon>
        <taxon>Azospirillum</taxon>
    </lineage>
</organism>
<keyword evidence="7" id="KW-0560">Oxidoreductase</keyword>
<feature type="region of interest" description="Disordered" evidence="11">
    <location>
        <begin position="1"/>
        <end position="49"/>
    </location>
</feature>
<dbReference type="GO" id="GO:0016491">
    <property type="term" value="F:oxidoreductase activity"/>
    <property type="evidence" value="ECO:0007669"/>
    <property type="project" value="UniProtKB-KW"/>
</dbReference>
<sequence>MGDADSPSPAPGEGGTHAPAWEGEGAAEDQRLDPRTTLTRPLRGHPLPRRERDVVRTTCPYCGVGCGVLASVSADGTVTVSGDPDHPANRGKLCSKGTNLPDTLGLAERLLHPQVDGRRVAWDEAIAAVAARLSDTIAKHGPDSVAFYVSGQLLTEDYYAVNKLAKGFLGTANIDTNSRLCMASSVAGHKRGFGADAVPVTYEDLEEADLVVLVGSNLAWCHPILNQRLLAAKHTRGTRIVVIDPRRTAAVDGADRHLPIRPGTDALLFNGLLVYLADNHLADHGLIDARFVAEHTAGLAEALEAARADAPSPAHVAARCGLPLAEIEAFYAEVATVRRTVTVYSQGVNQSSQGTDTVNAILNVHFLTGRIGAPGMGPFSVTGQPNAMGGREVGGLANQLAAHMGFEPESVDRLRRFWNAPRVADKPGLKAVDLFRAVEAGTVRAVWVMATNPAVSMPDAARVRRALANCETVIVSDCIADTDTARLAHIRLPAAGWSEKDGTVTNSDRTISRQRAFRPLAGEARPDWWIVTQVARAMGFADAFPFETPAALFREHAALSAFENDGTRAFDIGGLAGLSDAEFETLAPASWPRRVGEGPTRRLYTDRRFFTEDGRARFVPVTSRPLPRLVEPGSLILNTGRLRDHWHTMTRTGLSPRLSAHAPEPCLDLHPQDAVARGLTDGGLVSLSTPVGMALARLRVTEAQRVGEAFLPMHWTDRFAASCVVGRLVDDLAVDPVSGQPDLKRMPVTVVPYPAAWTGFLIAREPVEPAHGGYWSRRAVPGGHLIELAGEDALPAPDALAFGFAGATVDYSDTARGVLRRAWVTHDRLEACLFLSTSGGLPSRGWLVDLLSAEALDASARRALLSGRSPVPMADEGRTVCSCFGVGVNRLIAAIQSQGLTTVQEVGTALRAGTNCGSCLPELKEILADAQRSHVA</sequence>
<feature type="domain" description="4Fe-4S Mo/W bis-MGD-type" evidence="12">
    <location>
        <begin position="52"/>
        <end position="108"/>
    </location>
</feature>
<dbReference type="Pfam" id="PF01568">
    <property type="entry name" value="Molydop_binding"/>
    <property type="match status" value="1"/>
</dbReference>
<dbReference type="GO" id="GO:0046872">
    <property type="term" value="F:metal ion binding"/>
    <property type="evidence" value="ECO:0007669"/>
    <property type="project" value="UniProtKB-KW"/>
</dbReference>
<comment type="similarity">
    <text evidence="3">Belongs to the prokaryotic molybdopterin-containing oxidoreductase family. NasA/NapA/NarB subfamily.</text>
</comment>
<evidence type="ECO:0000256" key="5">
    <source>
        <dbReference type="ARBA" id="ARBA00022505"/>
    </source>
</evidence>
<evidence type="ECO:0000259" key="12">
    <source>
        <dbReference type="PROSITE" id="PS51669"/>
    </source>
</evidence>
<dbReference type="GO" id="GO:0051539">
    <property type="term" value="F:4 iron, 4 sulfur cluster binding"/>
    <property type="evidence" value="ECO:0007669"/>
    <property type="project" value="UniProtKB-KW"/>
</dbReference>
<dbReference type="InterPro" id="IPR006963">
    <property type="entry name" value="Mopterin_OxRdtase_4Fe-4S_dom"/>
</dbReference>
<keyword evidence="8" id="KW-0408">Iron</keyword>
<dbReference type="InterPro" id="IPR006656">
    <property type="entry name" value="Mopterin_OxRdtase"/>
</dbReference>
<dbReference type="Gene3D" id="3.40.228.10">
    <property type="entry name" value="Dimethylsulfoxide Reductase, domain 2"/>
    <property type="match status" value="1"/>
</dbReference>
<dbReference type="CDD" id="cd02791">
    <property type="entry name" value="MopB_CT_Nitrate-R-NapA-like"/>
    <property type="match status" value="1"/>
</dbReference>
<evidence type="ECO:0000256" key="2">
    <source>
        <dbReference type="ARBA" id="ARBA00001966"/>
    </source>
</evidence>
<evidence type="ECO:0000256" key="9">
    <source>
        <dbReference type="ARBA" id="ARBA00023014"/>
    </source>
</evidence>
<dbReference type="Gene3D" id="3.40.50.740">
    <property type="match status" value="1"/>
</dbReference>
<evidence type="ECO:0000256" key="6">
    <source>
        <dbReference type="ARBA" id="ARBA00022723"/>
    </source>
</evidence>
<dbReference type="PANTHER" id="PTHR43105:SF9">
    <property type="entry name" value="NADPH-FE(3+) OXIDOREDUCTASE SUBUNIT ALPHA"/>
    <property type="match status" value="1"/>
</dbReference>
<keyword evidence="10" id="KW-0534">Nitrate assimilation</keyword>
<evidence type="ECO:0000313" key="13">
    <source>
        <dbReference type="EMBL" id="QCN97632.1"/>
    </source>
</evidence>
<keyword evidence="6" id="KW-0479">Metal-binding</keyword>
<dbReference type="Gene3D" id="2.20.25.90">
    <property type="entry name" value="ADC-like domains"/>
    <property type="match status" value="1"/>
</dbReference>
<dbReference type="SUPFAM" id="SSF53706">
    <property type="entry name" value="Formate dehydrogenase/DMSO reductase, domains 1-3"/>
    <property type="match status" value="1"/>
</dbReference>
<dbReference type="InterPro" id="IPR027467">
    <property type="entry name" value="MopterinOxRdtase_cofactor_BS"/>
</dbReference>
<evidence type="ECO:0000256" key="7">
    <source>
        <dbReference type="ARBA" id="ARBA00023002"/>
    </source>
</evidence>
<gene>
    <name evidence="13" type="ORF">D3093_20780</name>
</gene>
<dbReference type="Pfam" id="PF00384">
    <property type="entry name" value="Molybdopterin"/>
    <property type="match status" value="1"/>
</dbReference>
<dbReference type="GO" id="GO:0016020">
    <property type="term" value="C:membrane"/>
    <property type="evidence" value="ECO:0007669"/>
    <property type="project" value="TreeGrafter"/>
</dbReference>
<dbReference type="PROSITE" id="PS00551">
    <property type="entry name" value="MOLYBDOPTERIN_PROK_1"/>
    <property type="match status" value="1"/>
</dbReference>
<dbReference type="InterPro" id="IPR041854">
    <property type="entry name" value="BFD-like_2Fe2S-bd_dom_sf"/>
</dbReference>
<dbReference type="InterPro" id="IPR006657">
    <property type="entry name" value="MoPterin_dinucl-bd_dom"/>
</dbReference>
<keyword evidence="4" id="KW-0004">4Fe-4S</keyword>
<dbReference type="Gene3D" id="1.10.10.1100">
    <property type="entry name" value="BFD-like [2Fe-2S]-binding domain"/>
    <property type="match status" value="1"/>
</dbReference>
<dbReference type="RefSeq" id="WP_137116883.1">
    <property type="nucleotide sequence ID" value="NZ_CP032322.1"/>
</dbReference>
<dbReference type="SMART" id="SM00926">
    <property type="entry name" value="Molybdop_Fe4S4"/>
    <property type="match status" value="1"/>
</dbReference>
<evidence type="ECO:0000256" key="1">
    <source>
        <dbReference type="ARBA" id="ARBA00001942"/>
    </source>
</evidence>
<dbReference type="KEGG" id="aare:D3093_20780"/>
<dbReference type="CDD" id="cd02754">
    <property type="entry name" value="MopB_Nitrate-R-NapA-like"/>
    <property type="match status" value="1"/>
</dbReference>
<dbReference type="GO" id="GO:0043546">
    <property type="term" value="F:molybdopterin cofactor binding"/>
    <property type="evidence" value="ECO:0007669"/>
    <property type="project" value="InterPro"/>
</dbReference>
<dbReference type="InterPro" id="IPR050123">
    <property type="entry name" value="Prok_molybdopt-oxidoreductase"/>
</dbReference>
<dbReference type="EMBL" id="CP032322">
    <property type="protein sequence ID" value="QCN97632.1"/>
    <property type="molecule type" value="Genomic_DNA"/>
</dbReference>
<dbReference type="GO" id="GO:0042128">
    <property type="term" value="P:nitrate assimilation"/>
    <property type="evidence" value="ECO:0007669"/>
    <property type="project" value="UniProtKB-KW"/>
</dbReference>
<dbReference type="PANTHER" id="PTHR43105">
    <property type="entry name" value="RESPIRATORY NITRATE REDUCTASE"/>
    <property type="match status" value="1"/>
</dbReference>
<evidence type="ECO:0000256" key="11">
    <source>
        <dbReference type="SAM" id="MobiDB-lite"/>
    </source>
</evidence>
<geneLocation type="plasmid" evidence="13 14">
    <name>p1</name>
</geneLocation>
<dbReference type="GO" id="GO:1990204">
    <property type="term" value="C:oxidoreductase complex"/>
    <property type="evidence" value="ECO:0007669"/>
    <property type="project" value="UniProtKB-ARBA"/>
</dbReference>
<dbReference type="InterPro" id="IPR009010">
    <property type="entry name" value="Asp_de-COase-like_dom_sf"/>
</dbReference>
<keyword evidence="9" id="KW-0411">Iron-sulfur</keyword>
<dbReference type="Proteomes" id="UP000298595">
    <property type="component" value="Plasmid p1"/>
</dbReference>
<reference evidence="13 14" key="1">
    <citation type="submission" date="2018-09" db="EMBL/GenBank/DDBJ databases">
        <title>Whole genome based analysis of evolution and adaptive divergence in Indian and Brazilian strains of Azospirillum brasilense.</title>
        <authorList>
            <person name="Singh C."/>
            <person name="Tripathi A.K."/>
        </authorList>
    </citation>
    <scope>NUCLEOTIDE SEQUENCE [LARGE SCALE GENOMIC DNA]</scope>
    <source>
        <strain evidence="13 14">MTCC4035</strain>
        <plasmid evidence="13 14">p1</plasmid>
    </source>
</reference>
<name>A0A4D8PGH0_9PROT</name>
<comment type="cofactor">
    <cofactor evidence="1">
        <name>Mo-bis(molybdopterin guanine dinucleotide)</name>
        <dbReference type="ChEBI" id="CHEBI:60539"/>
    </cofactor>
</comment>